<proteinExistence type="predicted"/>
<dbReference type="InterPro" id="IPR018330">
    <property type="entry name" value="RecT_fam"/>
</dbReference>
<dbReference type="Pfam" id="PF03837">
    <property type="entry name" value="RecT"/>
    <property type="match status" value="1"/>
</dbReference>
<dbReference type="InterPro" id="IPR004590">
    <property type="entry name" value="ssDNA_annealing_RecT"/>
</dbReference>
<sequence length="315" mass="35284">MNHPANQNKNQQIEMRKKDYFALPAMKNKLEELLGKNAASFATSVLQITNSNELLKRATNESVFNAACMAATLNLPINNAFGFAYIIPYEKRKENIVEAQFQLGYKGLIQLAQRSGQFKQIEVCAVYENDTDEDVFKRLTSFIPKKGYGEIIGYISYFKLLNGYEARLFMDMDELKQHATKYSKSYKNGYGNWADNFEAMASKTVVKLLLSKQAPLSIDMQKAIQADQSVIKDIDGEFSYIDNEPEIGSKKSDEQALVAAFQNQQAKTAEATKPAPTEEQFAALVEAVSTGIKEVAEVLEEYALTEEQAAEINAL</sequence>
<protein>
    <submittedName>
        <fullName evidence="1">RecT protein</fullName>
    </submittedName>
</protein>
<evidence type="ECO:0000313" key="1">
    <source>
        <dbReference type="EMBL" id="DAE07703.1"/>
    </source>
</evidence>
<dbReference type="NCBIfam" id="TIGR00616">
    <property type="entry name" value="rect"/>
    <property type="match status" value="1"/>
</dbReference>
<dbReference type="GO" id="GO:0006259">
    <property type="term" value="P:DNA metabolic process"/>
    <property type="evidence" value="ECO:0007669"/>
    <property type="project" value="InterPro"/>
</dbReference>
<accession>A0A8S5PKH9</accession>
<organism evidence="1">
    <name type="scientific">Podoviridae sp. ct8mF2</name>
    <dbReference type="NCBI Taxonomy" id="2825224"/>
    <lineage>
        <taxon>Viruses</taxon>
        <taxon>Duplodnaviria</taxon>
        <taxon>Heunggongvirae</taxon>
        <taxon>Uroviricota</taxon>
        <taxon>Caudoviricetes</taxon>
    </lineage>
</organism>
<dbReference type="EMBL" id="BK015454">
    <property type="protein sequence ID" value="DAE07703.1"/>
    <property type="molecule type" value="Genomic_DNA"/>
</dbReference>
<dbReference type="GO" id="GO:0003677">
    <property type="term" value="F:DNA binding"/>
    <property type="evidence" value="ECO:0007669"/>
    <property type="project" value="InterPro"/>
</dbReference>
<name>A0A8S5PKH9_9CAUD</name>
<reference evidence="1" key="1">
    <citation type="journal article" date="2021" name="Proc. Natl. Acad. Sci. U.S.A.">
        <title>A Catalog of Tens of Thousands of Viruses from Human Metagenomes Reveals Hidden Associations with Chronic Diseases.</title>
        <authorList>
            <person name="Tisza M.J."/>
            <person name="Buck C.B."/>
        </authorList>
    </citation>
    <scope>NUCLEOTIDE SEQUENCE</scope>
    <source>
        <strain evidence="1">Ct8mF2</strain>
    </source>
</reference>